<sequence length="465" mass="52038">MKPECKIVEIDHSNPEKIVDQELELLLASGQSALILVVHYPFEQYWLEHKPVVKLSAFYCLMAETGEMTFTVSESAVDLTASLQALDFAGTDDPESFAQWCAERSLPLLSPQHPLPLNSLNIPKPWGQEIWYTGIEQRGVAAVGSGRCQIWLPYALSALPQRLCAGQQRTLILLKILDPLPEEVLGDLYFELHQEKREVYVVTHVDKTAWPGGEGGIKFGFNQLKRSNFASDSAFREGFTLAVKRYEACRRQIDSLIDTFRAEDGYGLNEPVSAQKLSSWLSKVPKQLASEERALRQEMDAFTDTLPLRIGDVVKVPCLTPHSLQHGVRTVEFQTPVYERLILSFAQKVLTQGHWDTESAVALMDLEAVEPDPHVPLFNSAAVTVERIVDFDQFQVQRVSLEPTGEYTLPETEDYGLLMAIEPGLLLMDSILSPEQAVLLPSKLSDVTLVNTSPEIISFLLAYPN</sequence>
<proteinExistence type="predicted"/>
<reference evidence="1 2" key="1">
    <citation type="submission" date="2016-11" db="EMBL/GenBank/DDBJ databases">
        <title>Trade-off between light-utilization and light-protection in marine flavobacteria.</title>
        <authorList>
            <person name="Kumagai Y."/>
        </authorList>
    </citation>
    <scope>NUCLEOTIDE SEQUENCE [LARGE SCALE GENOMIC DNA]</scope>
    <source>
        <strain evidence="1 2">NBRC 107125</strain>
    </source>
</reference>
<evidence type="ECO:0000313" key="1">
    <source>
        <dbReference type="EMBL" id="ARN75546.1"/>
    </source>
</evidence>
<dbReference type="KEGG" id="osg:BST96_16380"/>
<gene>
    <name evidence="1" type="ORF">BST96_16380</name>
</gene>
<dbReference type="OrthoDB" id="5719551at2"/>
<protein>
    <submittedName>
        <fullName evidence="1">Uncharacterized protein</fullName>
    </submittedName>
</protein>
<dbReference type="STRING" id="716816.BST96_16380"/>
<dbReference type="SUPFAM" id="SSF51182">
    <property type="entry name" value="RmlC-like cupins"/>
    <property type="match status" value="1"/>
</dbReference>
<evidence type="ECO:0000313" key="2">
    <source>
        <dbReference type="Proteomes" id="UP000193450"/>
    </source>
</evidence>
<dbReference type="AlphaFoldDB" id="A0A1X9NDA4"/>
<organism evidence="1 2">
    <name type="scientific">Oceanicoccus sagamiensis</name>
    <dbReference type="NCBI Taxonomy" id="716816"/>
    <lineage>
        <taxon>Bacteria</taxon>
        <taxon>Pseudomonadati</taxon>
        <taxon>Pseudomonadota</taxon>
        <taxon>Gammaproteobacteria</taxon>
        <taxon>Cellvibrionales</taxon>
        <taxon>Spongiibacteraceae</taxon>
        <taxon>Oceanicoccus</taxon>
    </lineage>
</organism>
<accession>A0A1X9NDA4</accession>
<dbReference type="EMBL" id="CP019343">
    <property type="protein sequence ID" value="ARN75546.1"/>
    <property type="molecule type" value="Genomic_DNA"/>
</dbReference>
<keyword evidence="2" id="KW-1185">Reference proteome</keyword>
<name>A0A1X9NDA4_9GAMM</name>
<dbReference type="InterPro" id="IPR011051">
    <property type="entry name" value="RmlC_Cupin_sf"/>
</dbReference>
<dbReference type="RefSeq" id="WP_085759726.1">
    <property type="nucleotide sequence ID" value="NZ_CP019343.1"/>
</dbReference>
<dbReference type="Proteomes" id="UP000193450">
    <property type="component" value="Chromosome"/>
</dbReference>